<evidence type="ECO:0000256" key="7">
    <source>
        <dbReference type="ARBA" id="ARBA00035120"/>
    </source>
</evidence>
<evidence type="ECO:0000256" key="5">
    <source>
        <dbReference type="ARBA" id="ARBA00023136"/>
    </source>
</evidence>
<keyword evidence="10" id="KW-0479">Metal-binding</keyword>
<evidence type="ECO:0000256" key="2">
    <source>
        <dbReference type="ARBA" id="ARBA00022475"/>
    </source>
</evidence>
<dbReference type="InterPro" id="IPR003691">
    <property type="entry name" value="FluC"/>
</dbReference>
<comment type="similarity">
    <text evidence="7 10">Belongs to the fluoride channel Fluc/FEX (TC 1.A.43) family.</text>
</comment>
<evidence type="ECO:0000256" key="10">
    <source>
        <dbReference type="HAMAP-Rule" id="MF_00454"/>
    </source>
</evidence>
<evidence type="ECO:0000256" key="4">
    <source>
        <dbReference type="ARBA" id="ARBA00022989"/>
    </source>
</evidence>
<dbReference type="STRING" id="1758689.SGUI_1394"/>
<feature type="binding site" evidence="10">
    <location>
        <position position="85"/>
    </location>
    <ligand>
        <name>Na(+)</name>
        <dbReference type="ChEBI" id="CHEBI:29101"/>
        <note>structural</note>
    </ligand>
</feature>
<feature type="transmembrane region" description="Helical" evidence="10">
    <location>
        <begin position="74"/>
        <end position="94"/>
    </location>
</feature>
<accession>A0A1B1NBH5</accession>
<dbReference type="HAMAP" id="MF_00454">
    <property type="entry name" value="FluC"/>
    <property type="match status" value="1"/>
</dbReference>
<keyword evidence="5 10" id="KW-0472">Membrane</keyword>
<evidence type="ECO:0000256" key="8">
    <source>
        <dbReference type="ARBA" id="ARBA00035585"/>
    </source>
</evidence>
<dbReference type="OrthoDB" id="4408652at2"/>
<evidence type="ECO:0000256" key="1">
    <source>
        <dbReference type="ARBA" id="ARBA00004651"/>
    </source>
</evidence>
<reference evidence="11 12" key="1">
    <citation type="submission" date="2016-03" db="EMBL/GenBank/DDBJ databases">
        <title>Shallow-sea hydrothermal system.</title>
        <authorList>
            <person name="Tang K."/>
        </authorList>
    </citation>
    <scope>NUCLEOTIDE SEQUENCE [LARGE SCALE GENOMIC DNA]</scope>
    <source>
        <strain evidence="11 12">JLT9</strain>
    </source>
</reference>
<feature type="transmembrane region" description="Helical" evidence="10">
    <location>
        <begin position="44"/>
        <end position="62"/>
    </location>
</feature>
<dbReference type="PANTHER" id="PTHR28259:SF1">
    <property type="entry name" value="FLUORIDE EXPORT PROTEIN 1-RELATED"/>
    <property type="match status" value="1"/>
</dbReference>
<keyword evidence="3 10" id="KW-0812">Transmembrane</keyword>
<dbReference type="GO" id="GO:0005886">
    <property type="term" value="C:plasma membrane"/>
    <property type="evidence" value="ECO:0007669"/>
    <property type="project" value="UniProtKB-SubCell"/>
</dbReference>
<feature type="binding site" evidence="10">
    <location>
        <position position="88"/>
    </location>
    <ligand>
        <name>Na(+)</name>
        <dbReference type="ChEBI" id="CHEBI:29101"/>
        <note>structural</note>
    </ligand>
</feature>
<gene>
    <name evidence="10" type="primary">fluC</name>
    <name evidence="10" type="synonym">crcB</name>
    <name evidence="11" type="ORF">SGUI_1394</name>
</gene>
<keyword evidence="10" id="KW-0813">Transport</keyword>
<dbReference type="Proteomes" id="UP000092482">
    <property type="component" value="Chromosome"/>
</dbReference>
<dbReference type="KEGG" id="serj:SGUI_1394"/>
<comment type="catalytic activity">
    <reaction evidence="8">
        <text>fluoride(in) = fluoride(out)</text>
        <dbReference type="Rhea" id="RHEA:76159"/>
        <dbReference type="ChEBI" id="CHEBI:17051"/>
    </reaction>
    <physiologicalReaction direction="left-to-right" evidence="8">
        <dbReference type="Rhea" id="RHEA:76160"/>
    </physiologicalReaction>
</comment>
<dbReference type="EMBL" id="CP014989">
    <property type="protein sequence ID" value="ANS78790.1"/>
    <property type="molecule type" value="Genomic_DNA"/>
</dbReference>
<protein>
    <recommendedName>
        <fullName evidence="10">Fluoride-specific ion channel FluC</fullName>
    </recommendedName>
</protein>
<evidence type="ECO:0000256" key="9">
    <source>
        <dbReference type="ARBA" id="ARBA00049940"/>
    </source>
</evidence>
<proteinExistence type="inferred from homology"/>
<evidence type="ECO:0000313" key="11">
    <source>
        <dbReference type="EMBL" id="ANS78790.1"/>
    </source>
</evidence>
<sequence>MSSSQAPAPATRHVPTLLAVAVGGGLGAVLRWCLELLLPAGSGWPWATLVTNVLGSAALGWLVVHDDRHRHPHWLRPGVGTGLLGGFTTFSTYAVQTALLGRVDPLVGLVYLVVTAALCVAAAGLGARLARGGAS</sequence>
<feature type="transmembrane region" description="Helical" evidence="10">
    <location>
        <begin position="106"/>
        <end position="127"/>
    </location>
</feature>
<organism evidence="11 12">
    <name type="scientific">Serinicoccus hydrothermalis</name>
    <dbReference type="NCBI Taxonomy" id="1758689"/>
    <lineage>
        <taxon>Bacteria</taxon>
        <taxon>Bacillati</taxon>
        <taxon>Actinomycetota</taxon>
        <taxon>Actinomycetes</taxon>
        <taxon>Micrococcales</taxon>
        <taxon>Ornithinimicrobiaceae</taxon>
        <taxon>Serinicoccus</taxon>
    </lineage>
</organism>
<keyword evidence="12" id="KW-1185">Reference proteome</keyword>
<evidence type="ECO:0000313" key="12">
    <source>
        <dbReference type="Proteomes" id="UP000092482"/>
    </source>
</evidence>
<dbReference type="GO" id="GO:0062054">
    <property type="term" value="F:fluoride channel activity"/>
    <property type="evidence" value="ECO:0007669"/>
    <property type="project" value="UniProtKB-UniRule"/>
</dbReference>
<keyword evidence="4 10" id="KW-1133">Transmembrane helix</keyword>
<dbReference type="GO" id="GO:0046872">
    <property type="term" value="F:metal ion binding"/>
    <property type="evidence" value="ECO:0007669"/>
    <property type="project" value="UniProtKB-KW"/>
</dbReference>
<evidence type="ECO:0000256" key="3">
    <source>
        <dbReference type="ARBA" id="ARBA00022692"/>
    </source>
</evidence>
<keyword evidence="10" id="KW-0406">Ion transport</keyword>
<dbReference type="GO" id="GO:0140114">
    <property type="term" value="P:cellular detoxification of fluoride"/>
    <property type="evidence" value="ECO:0007669"/>
    <property type="project" value="UniProtKB-UniRule"/>
</dbReference>
<name>A0A1B1NBH5_9MICO</name>
<comment type="function">
    <text evidence="9 10">Fluoride-specific ion channel. Important for reducing fluoride concentration in the cell, thus reducing its toxicity.</text>
</comment>
<feature type="transmembrane region" description="Helical" evidence="10">
    <location>
        <begin position="12"/>
        <end position="32"/>
    </location>
</feature>
<comment type="subcellular location">
    <subcellularLocation>
        <location evidence="1 10">Cell membrane</location>
        <topology evidence="1 10">Multi-pass membrane protein</topology>
    </subcellularLocation>
</comment>
<dbReference type="PANTHER" id="PTHR28259">
    <property type="entry name" value="FLUORIDE EXPORT PROTEIN 1-RELATED"/>
    <property type="match status" value="1"/>
</dbReference>
<keyword evidence="6 10" id="KW-0407">Ion channel</keyword>
<dbReference type="AlphaFoldDB" id="A0A1B1NBH5"/>
<keyword evidence="2 10" id="KW-1003">Cell membrane</keyword>
<keyword evidence="10" id="KW-0915">Sodium</keyword>
<evidence type="ECO:0000256" key="6">
    <source>
        <dbReference type="ARBA" id="ARBA00023303"/>
    </source>
</evidence>
<dbReference type="RefSeq" id="WP_066638076.1">
    <property type="nucleotide sequence ID" value="NZ_CP014989.1"/>
</dbReference>
<dbReference type="Pfam" id="PF02537">
    <property type="entry name" value="CRCB"/>
    <property type="match status" value="1"/>
</dbReference>
<comment type="activity regulation">
    <text evidence="10">Na(+) is not transported, but it plays an essential structural role and its presence is essential for fluoride channel function.</text>
</comment>